<dbReference type="InterPro" id="IPR041588">
    <property type="entry name" value="Integrase_H2C2"/>
</dbReference>
<evidence type="ECO:0000259" key="2">
    <source>
        <dbReference type="Pfam" id="PF17921"/>
    </source>
</evidence>
<sequence>MHEKSDFHWTTEAEEAFKQMKQLIAELLMLTAPMEKEELIVYLVAATRQALRGPELNYMSMKKLVLALVHASKRLKRPEEDSPDTLIEEKGELHEPWILFTDGSSCTDGSRVGLILINLEGMEFTYALRFRFDATNNEAEYKTLISRLRIAEQMGVKNLQANVDSRLVANQVNETHVAKEADMICYLEKVKALTGSFKAFSIKQIPRSDNKKADALSKIASMHRPLKANYVQREIHEGSCSMHAGTRFVMAKALRTGYYWPNMHKEARTLIRACQDCQVHKPVPRNPQQKLTPITSPWPFYKWRIDIAGPFPEGPGKVKFLIVAMDYFTKWIEVKPVATITRNQIKKFVWDNIVCRTDVVIPTEIGMPTLRTAKVDLVGNKEAMEINLDLLEEKREEAAICEAKNTWKLGPKWEGPYKVTEALGKGAYKLRDRDGKQLPRT</sequence>
<dbReference type="SUPFAM" id="SSF56672">
    <property type="entry name" value="DNA/RNA polymerases"/>
    <property type="match status" value="1"/>
</dbReference>
<reference evidence="3" key="1">
    <citation type="journal article" date="2019" name="Sci. Rep.">
        <title>Draft genome of Tanacetum cinerariifolium, the natural source of mosquito coil.</title>
        <authorList>
            <person name="Yamashiro T."/>
            <person name="Shiraishi A."/>
            <person name="Satake H."/>
            <person name="Nakayama K."/>
        </authorList>
    </citation>
    <scope>NUCLEOTIDE SEQUENCE</scope>
</reference>
<dbReference type="GO" id="GO:0004523">
    <property type="term" value="F:RNA-DNA hybrid ribonuclease activity"/>
    <property type="evidence" value="ECO:0007669"/>
    <property type="project" value="InterPro"/>
</dbReference>
<dbReference type="InterPro" id="IPR012337">
    <property type="entry name" value="RNaseH-like_sf"/>
</dbReference>
<gene>
    <name evidence="3" type="ORF">Tci_054138</name>
</gene>
<dbReference type="EMBL" id="BKCJ010008426">
    <property type="protein sequence ID" value="GEU82160.1"/>
    <property type="molecule type" value="Genomic_DNA"/>
</dbReference>
<proteinExistence type="predicted"/>
<keyword evidence="3" id="KW-0808">Transferase</keyword>
<dbReference type="SUPFAM" id="SSF53098">
    <property type="entry name" value="Ribonuclease H-like"/>
    <property type="match status" value="2"/>
</dbReference>
<name>A0A6L2N7Q8_TANCI</name>
<dbReference type="Pfam" id="PF17921">
    <property type="entry name" value="Integrase_H2C2"/>
    <property type="match status" value="1"/>
</dbReference>
<organism evidence="3">
    <name type="scientific">Tanacetum cinerariifolium</name>
    <name type="common">Dalmatian daisy</name>
    <name type="synonym">Chrysanthemum cinerariifolium</name>
    <dbReference type="NCBI Taxonomy" id="118510"/>
    <lineage>
        <taxon>Eukaryota</taxon>
        <taxon>Viridiplantae</taxon>
        <taxon>Streptophyta</taxon>
        <taxon>Embryophyta</taxon>
        <taxon>Tracheophyta</taxon>
        <taxon>Spermatophyta</taxon>
        <taxon>Magnoliopsida</taxon>
        <taxon>eudicotyledons</taxon>
        <taxon>Gunneridae</taxon>
        <taxon>Pentapetalae</taxon>
        <taxon>asterids</taxon>
        <taxon>campanulids</taxon>
        <taxon>Asterales</taxon>
        <taxon>Asteraceae</taxon>
        <taxon>Asteroideae</taxon>
        <taxon>Anthemideae</taxon>
        <taxon>Anthemidinae</taxon>
        <taxon>Tanacetum</taxon>
    </lineage>
</organism>
<feature type="domain" description="RNase H type-1" evidence="1">
    <location>
        <begin position="102"/>
        <end position="218"/>
    </location>
</feature>
<dbReference type="Gene3D" id="3.30.420.10">
    <property type="entry name" value="Ribonuclease H-like superfamily/Ribonuclease H"/>
    <property type="match status" value="2"/>
</dbReference>
<dbReference type="GO" id="GO:0003964">
    <property type="term" value="F:RNA-directed DNA polymerase activity"/>
    <property type="evidence" value="ECO:0007669"/>
    <property type="project" value="UniProtKB-KW"/>
</dbReference>
<keyword evidence="3" id="KW-0695">RNA-directed DNA polymerase</keyword>
<protein>
    <submittedName>
        <fullName evidence="3">Reverse transcriptase domain-containing protein</fullName>
    </submittedName>
</protein>
<dbReference type="Pfam" id="PF13456">
    <property type="entry name" value="RVT_3"/>
    <property type="match status" value="1"/>
</dbReference>
<evidence type="ECO:0000259" key="1">
    <source>
        <dbReference type="Pfam" id="PF13456"/>
    </source>
</evidence>
<accession>A0A6L2N7Q8</accession>
<dbReference type="InterPro" id="IPR002156">
    <property type="entry name" value="RNaseH_domain"/>
</dbReference>
<dbReference type="PANTHER" id="PTHR48475">
    <property type="entry name" value="RIBONUCLEASE H"/>
    <property type="match status" value="1"/>
</dbReference>
<evidence type="ECO:0000313" key="3">
    <source>
        <dbReference type="EMBL" id="GEU82160.1"/>
    </source>
</evidence>
<dbReference type="AlphaFoldDB" id="A0A6L2N7Q8"/>
<dbReference type="PANTHER" id="PTHR48475:SF2">
    <property type="entry name" value="RIBONUCLEASE H"/>
    <property type="match status" value="1"/>
</dbReference>
<feature type="domain" description="Integrase zinc-binding" evidence="2">
    <location>
        <begin position="232"/>
        <end position="282"/>
    </location>
</feature>
<dbReference type="InterPro" id="IPR036397">
    <property type="entry name" value="RNaseH_sf"/>
</dbReference>
<keyword evidence="3" id="KW-0548">Nucleotidyltransferase</keyword>
<dbReference type="GO" id="GO:0003676">
    <property type="term" value="F:nucleic acid binding"/>
    <property type="evidence" value="ECO:0007669"/>
    <property type="project" value="InterPro"/>
</dbReference>
<dbReference type="InterPro" id="IPR043502">
    <property type="entry name" value="DNA/RNA_pol_sf"/>
</dbReference>
<dbReference type="CDD" id="cd09279">
    <property type="entry name" value="RNase_HI_like"/>
    <property type="match status" value="1"/>
</dbReference>
<comment type="caution">
    <text evidence="3">The sequence shown here is derived from an EMBL/GenBank/DDBJ whole genome shotgun (WGS) entry which is preliminary data.</text>
</comment>